<reference evidence="2" key="1">
    <citation type="journal article" date="2023" name="Antibiotics">
        <title>Prevalence and Molecular Characterization of Methicillin-Resistant Staphylococci (MRS) and Mammaliicocci (MRM) in Dromedary Camels from Algeria: First Detection of SCCmec-mecC Hybrid in Methicillin-Resistant Mammaliicoccus lentus.</title>
        <authorList>
            <person name="Belhout C."/>
            <person name="Boyen F."/>
            <person name="Vereecke N."/>
            <person name="Theuns S."/>
            <person name="Taibi N."/>
            <person name="Stegger M."/>
            <person name="de la Fe-Rodriguez P.Y."/>
            <person name="Bouayad L."/>
            <person name="Elgroud R."/>
            <person name="Butaye P."/>
        </authorList>
    </citation>
    <scope>NUCLEOTIDE SEQUENCE</scope>
    <source>
        <strain evidence="2">7048</strain>
    </source>
</reference>
<dbReference type="PROSITE" id="PS51186">
    <property type="entry name" value="GNAT"/>
    <property type="match status" value="1"/>
</dbReference>
<gene>
    <name evidence="2" type="ORF">PYH69_15600</name>
</gene>
<evidence type="ECO:0000313" key="3">
    <source>
        <dbReference type="Proteomes" id="UP001223261"/>
    </source>
</evidence>
<name>A0AAX3W8E1_MAMLE</name>
<dbReference type="SUPFAM" id="SSF55729">
    <property type="entry name" value="Acyl-CoA N-acyltransferases (Nat)"/>
    <property type="match status" value="1"/>
</dbReference>
<protein>
    <submittedName>
        <fullName evidence="2">GNAT family N-acetyltransferase</fullName>
    </submittedName>
</protein>
<dbReference type="PANTHER" id="PTHR43792:SF1">
    <property type="entry name" value="N-ACETYLTRANSFERASE DOMAIN-CONTAINING PROTEIN"/>
    <property type="match status" value="1"/>
</dbReference>
<organism evidence="2 3">
    <name type="scientific">Mammaliicoccus lentus</name>
    <name type="common">Staphylococcus lentus</name>
    <dbReference type="NCBI Taxonomy" id="42858"/>
    <lineage>
        <taxon>Bacteria</taxon>
        <taxon>Bacillati</taxon>
        <taxon>Bacillota</taxon>
        <taxon>Bacilli</taxon>
        <taxon>Bacillales</taxon>
        <taxon>Staphylococcaceae</taxon>
        <taxon>Mammaliicoccus</taxon>
    </lineage>
</organism>
<dbReference type="InterPro" id="IPR016181">
    <property type="entry name" value="Acyl_CoA_acyltransferase"/>
</dbReference>
<dbReference type="Gene3D" id="3.40.630.30">
    <property type="match status" value="1"/>
</dbReference>
<dbReference type="InterPro" id="IPR000182">
    <property type="entry name" value="GNAT_dom"/>
</dbReference>
<proteinExistence type="predicted"/>
<dbReference type="AlphaFoldDB" id="A0AAX3W8E1"/>
<dbReference type="RefSeq" id="WP_282862989.1">
    <property type="nucleotide sequence ID" value="NZ_CP118849.1"/>
</dbReference>
<dbReference type="Pfam" id="PF13302">
    <property type="entry name" value="Acetyltransf_3"/>
    <property type="match status" value="1"/>
</dbReference>
<evidence type="ECO:0000259" key="1">
    <source>
        <dbReference type="PROSITE" id="PS51186"/>
    </source>
</evidence>
<keyword evidence="2" id="KW-0614">Plasmid</keyword>
<dbReference type="GO" id="GO:0016747">
    <property type="term" value="F:acyltransferase activity, transferring groups other than amino-acyl groups"/>
    <property type="evidence" value="ECO:0007669"/>
    <property type="project" value="InterPro"/>
</dbReference>
<accession>A0AAX3W8E1</accession>
<dbReference type="EMBL" id="CP118849">
    <property type="protein sequence ID" value="WHI61593.1"/>
    <property type="molecule type" value="Genomic_DNA"/>
</dbReference>
<dbReference type="PANTHER" id="PTHR43792">
    <property type="entry name" value="GNAT FAMILY, PUTATIVE (AFU_ORTHOLOGUE AFUA_3G00765)-RELATED-RELATED"/>
    <property type="match status" value="1"/>
</dbReference>
<feature type="domain" description="N-acetyltransferase" evidence="1">
    <location>
        <begin position="9"/>
        <end position="165"/>
    </location>
</feature>
<sequence>MERFLTDRLILEERTMNDLDESLNLDKDPEVVKYIPEVFNIINDETKHREFVKNRIETNYPKDFGYWSIRLQETNEFLGWIFLIPETTNEFEIGWRLKRESWGKGYASEAANTIVKYALSNLRVNQIFAEIIVDNIASIKLAQKLGFKKDLELENGNVVKYVLSN</sequence>
<dbReference type="Proteomes" id="UP001223261">
    <property type="component" value="Plasmid pML7048-1"/>
</dbReference>
<dbReference type="InterPro" id="IPR051531">
    <property type="entry name" value="N-acetyltransferase"/>
</dbReference>
<evidence type="ECO:0000313" key="2">
    <source>
        <dbReference type="EMBL" id="WHI61593.1"/>
    </source>
</evidence>
<geneLocation type="plasmid" evidence="2 3">
    <name>pML7048-1</name>
</geneLocation>